<accession>A0A915L6S2</accession>
<keyword evidence="1" id="KW-1185">Reference proteome</keyword>
<protein>
    <submittedName>
        <fullName evidence="2">Uncharacterized protein</fullName>
    </submittedName>
</protein>
<organism evidence="1 2">
    <name type="scientific">Romanomermis culicivorax</name>
    <name type="common">Nematode worm</name>
    <dbReference type="NCBI Taxonomy" id="13658"/>
    <lineage>
        <taxon>Eukaryota</taxon>
        <taxon>Metazoa</taxon>
        <taxon>Ecdysozoa</taxon>
        <taxon>Nematoda</taxon>
        <taxon>Enoplea</taxon>
        <taxon>Dorylaimia</taxon>
        <taxon>Mermithida</taxon>
        <taxon>Mermithoidea</taxon>
        <taxon>Mermithidae</taxon>
        <taxon>Romanomermis</taxon>
    </lineage>
</organism>
<dbReference type="AlphaFoldDB" id="A0A915L6S2"/>
<sequence>MVGIIRGPGKTASSTFGVPFKQFVIGTNDNLLAIDVVMVHPKTIGNGEAFAFRCTVLHLCVCEHMAVIEDNPLVVAIFL</sequence>
<dbReference type="WBParaSite" id="nRc.2.0.1.t46497-RA">
    <property type="protein sequence ID" value="nRc.2.0.1.t46497-RA"/>
    <property type="gene ID" value="nRc.2.0.1.g46497"/>
</dbReference>
<evidence type="ECO:0000313" key="1">
    <source>
        <dbReference type="Proteomes" id="UP000887565"/>
    </source>
</evidence>
<proteinExistence type="predicted"/>
<dbReference type="Proteomes" id="UP000887565">
    <property type="component" value="Unplaced"/>
</dbReference>
<evidence type="ECO:0000313" key="2">
    <source>
        <dbReference type="WBParaSite" id="nRc.2.0.1.t46497-RA"/>
    </source>
</evidence>
<reference evidence="2" key="1">
    <citation type="submission" date="2022-11" db="UniProtKB">
        <authorList>
            <consortium name="WormBaseParasite"/>
        </authorList>
    </citation>
    <scope>IDENTIFICATION</scope>
</reference>
<name>A0A915L6S2_ROMCU</name>